<dbReference type="Pfam" id="PF08238">
    <property type="entry name" value="Sel1"/>
    <property type="match status" value="4"/>
</dbReference>
<proteinExistence type="predicted"/>
<dbReference type="PANTHER" id="PTHR11102:SF160">
    <property type="entry name" value="ERAD-ASSOCIATED E3 UBIQUITIN-PROTEIN LIGASE COMPONENT HRD3"/>
    <property type="match status" value="1"/>
</dbReference>
<dbReference type="SMART" id="SM00671">
    <property type="entry name" value="SEL1"/>
    <property type="match status" value="5"/>
</dbReference>
<dbReference type="InterPro" id="IPR011990">
    <property type="entry name" value="TPR-like_helical_dom_sf"/>
</dbReference>
<protein>
    <submittedName>
        <fullName evidence="2">TPR repeat protein</fullName>
    </submittedName>
</protein>
<evidence type="ECO:0000256" key="1">
    <source>
        <dbReference type="PROSITE-ProRule" id="PRU00339"/>
    </source>
</evidence>
<comment type="caution">
    <text evidence="2">The sequence shown here is derived from an EMBL/GenBank/DDBJ whole genome shotgun (WGS) entry which is preliminary data.</text>
</comment>
<keyword evidence="1" id="KW-0802">TPR repeat</keyword>
<dbReference type="Proteomes" id="UP000248148">
    <property type="component" value="Unassembled WGS sequence"/>
</dbReference>
<organism evidence="2 3">
    <name type="scientific">Rhodopseudomonas faecalis</name>
    <dbReference type="NCBI Taxonomy" id="99655"/>
    <lineage>
        <taxon>Bacteria</taxon>
        <taxon>Pseudomonadati</taxon>
        <taxon>Pseudomonadota</taxon>
        <taxon>Alphaproteobacteria</taxon>
        <taxon>Hyphomicrobiales</taxon>
        <taxon>Nitrobacteraceae</taxon>
        <taxon>Rhodopseudomonas</taxon>
    </lineage>
</organism>
<sequence>MIFVGIPMRGKTCFLLTPGPVSAKCSGSVPKTDERFAMRRSIPLMLAAMISSAVTAQAWWLTPAAAQSADLVLCDRLAADPTDPDKPADVRGVGEVAAGDVATAIKFCKTASASSRRALYQLGRAYAANGQGAEAIAAFRKAADKGSSAAMVELGVAYATGAGVARDEAAARQMLERAANAGNPRGISNLAALSGGGAPADPARARTLLQKAAESNAEAQYQLGLLLAEGQGGPKDEVGARALFEKAAAQNHPGALERMGAFAQAGRGGPQDSAAAKAYYQRAADAGNEAAKAALKRADCPYTLKDKRGNVVSNLCF</sequence>
<evidence type="ECO:0000313" key="2">
    <source>
        <dbReference type="EMBL" id="PYF05401.1"/>
    </source>
</evidence>
<feature type="repeat" description="TPR" evidence="1">
    <location>
        <begin position="116"/>
        <end position="149"/>
    </location>
</feature>
<reference evidence="2 3" key="1">
    <citation type="submission" date="2018-06" db="EMBL/GenBank/DDBJ databases">
        <title>Genomic Encyclopedia of Archaeal and Bacterial Type Strains, Phase II (KMG-II): from individual species to whole genera.</title>
        <authorList>
            <person name="Goeker M."/>
        </authorList>
    </citation>
    <scope>NUCLEOTIDE SEQUENCE [LARGE SCALE GENOMIC DNA]</scope>
    <source>
        <strain evidence="2 3">JCM 11668</strain>
    </source>
</reference>
<dbReference type="InterPro" id="IPR019734">
    <property type="entry name" value="TPR_rpt"/>
</dbReference>
<dbReference type="AlphaFoldDB" id="A0A318TKJ5"/>
<dbReference type="EMBL" id="QJTI01000001">
    <property type="protein sequence ID" value="PYF05401.1"/>
    <property type="molecule type" value="Genomic_DNA"/>
</dbReference>
<name>A0A318TKJ5_9BRAD</name>
<dbReference type="SUPFAM" id="SSF81901">
    <property type="entry name" value="HCP-like"/>
    <property type="match status" value="1"/>
</dbReference>
<dbReference type="PANTHER" id="PTHR11102">
    <property type="entry name" value="SEL-1-LIKE PROTEIN"/>
    <property type="match status" value="1"/>
</dbReference>
<keyword evidence="3" id="KW-1185">Reference proteome</keyword>
<dbReference type="InterPro" id="IPR006597">
    <property type="entry name" value="Sel1-like"/>
</dbReference>
<dbReference type="InterPro" id="IPR050767">
    <property type="entry name" value="Sel1_AlgK"/>
</dbReference>
<accession>A0A318TKJ5</accession>
<dbReference type="PROSITE" id="PS50005">
    <property type="entry name" value="TPR"/>
    <property type="match status" value="1"/>
</dbReference>
<dbReference type="Gene3D" id="1.25.40.10">
    <property type="entry name" value="Tetratricopeptide repeat domain"/>
    <property type="match status" value="2"/>
</dbReference>
<gene>
    <name evidence="2" type="ORF">BJ122_101140</name>
</gene>
<evidence type="ECO:0000313" key="3">
    <source>
        <dbReference type="Proteomes" id="UP000248148"/>
    </source>
</evidence>